<evidence type="ECO:0000313" key="3">
    <source>
        <dbReference type="Proteomes" id="UP000190409"/>
    </source>
</evidence>
<evidence type="ECO:0000259" key="1">
    <source>
        <dbReference type="PROSITE" id="PS50943"/>
    </source>
</evidence>
<dbReference type="Proteomes" id="UP000190409">
    <property type="component" value="Unassembled WGS sequence"/>
</dbReference>
<gene>
    <name evidence="2" type="ORF">BWX42_00405</name>
</gene>
<dbReference type="GO" id="GO:0003677">
    <property type="term" value="F:DNA binding"/>
    <property type="evidence" value="ECO:0007669"/>
    <property type="project" value="InterPro"/>
</dbReference>
<comment type="caution">
    <text evidence="2">The sequence shown here is derived from an EMBL/GenBank/DDBJ whole genome shotgun (WGS) entry which is preliminary data.</text>
</comment>
<dbReference type="Gene3D" id="1.10.260.40">
    <property type="entry name" value="lambda repressor-like DNA-binding domains"/>
    <property type="match status" value="1"/>
</dbReference>
<evidence type="ECO:0000313" key="2">
    <source>
        <dbReference type="EMBL" id="OOL80450.1"/>
    </source>
</evidence>
<dbReference type="PROSITE" id="PS50943">
    <property type="entry name" value="HTH_CROC1"/>
    <property type="match status" value="1"/>
</dbReference>
<protein>
    <recommendedName>
        <fullName evidence="1">HTH cro/C1-type domain-containing protein</fullName>
    </recommendedName>
</protein>
<sequence>MSKKKLTNGKMIKEARIDRGLSKWQLADKMGLTREYIRDVENEEKEIDNAMFSEFCRALGLRKVEDLV</sequence>
<dbReference type="InterPro" id="IPR001387">
    <property type="entry name" value="Cro/C1-type_HTH"/>
</dbReference>
<dbReference type="AlphaFoldDB" id="A0A1S8KL76"/>
<name>A0A1S8KL76_9LACT</name>
<accession>A0A1S8KL76</accession>
<dbReference type="CDD" id="cd00093">
    <property type="entry name" value="HTH_XRE"/>
    <property type="match status" value="1"/>
</dbReference>
<organism evidence="2 3">
    <name type="scientific">Dolosigranulum pigrum</name>
    <dbReference type="NCBI Taxonomy" id="29394"/>
    <lineage>
        <taxon>Bacteria</taxon>
        <taxon>Bacillati</taxon>
        <taxon>Bacillota</taxon>
        <taxon>Bacilli</taxon>
        <taxon>Lactobacillales</taxon>
        <taxon>Carnobacteriaceae</taxon>
        <taxon>Dolosigranulum</taxon>
    </lineage>
</organism>
<dbReference type="SMART" id="SM00530">
    <property type="entry name" value="HTH_XRE"/>
    <property type="match status" value="1"/>
</dbReference>
<dbReference type="SUPFAM" id="SSF47413">
    <property type="entry name" value="lambda repressor-like DNA-binding domains"/>
    <property type="match status" value="1"/>
</dbReference>
<reference evidence="2 3" key="1">
    <citation type="submission" date="2017-01" db="EMBL/GenBank/DDBJ databases">
        <title>Complete Genome Sequence of Dolosigranulum pigrum isolated from a Patient with interstitial lung disease.</title>
        <authorList>
            <person name="Mukhopadhyay R."/>
            <person name="Joaquin J."/>
            <person name="Hogue R."/>
            <person name="Fitzgerald S."/>
            <person name="Jospin G."/>
            <person name="Eisen J.A."/>
            <person name="Chaturvedi V."/>
        </authorList>
    </citation>
    <scope>NUCLEOTIDE SEQUENCE [LARGE SCALE GENOMIC DNA]</scope>
    <source>
        <strain evidence="2 3">15S00348</strain>
    </source>
</reference>
<dbReference type="Pfam" id="PF01381">
    <property type="entry name" value="HTH_3"/>
    <property type="match status" value="1"/>
</dbReference>
<feature type="domain" description="HTH cro/C1-type" evidence="1">
    <location>
        <begin position="12"/>
        <end position="67"/>
    </location>
</feature>
<dbReference type="InterPro" id="IPR010982">
    <property type="entry name" value="Lambda_DNA-bd_dom_sf"/>
</dbReference>
<dbReference type="EMBL" id="MUYF01000003">
    <property type="protein sequence ID" value="OOL80450.1"/>
    <property type="molecule type" value="Genomic_DNA"/>
</dbReference>
<proteinExistence type="predicted"/>